<evidence type="ECO:0000256" key="1">
    <source>
        <dbReference type="SAM" id="Coils"/>
    </source>
</evidence>
<gene>
    <name evidence="4" type="ORF">K6T82_21270</name>
</gene>
<name>A0A9X1HEJ2_9FLAO</name>
<dbReference type="EMBL" id="JAINUY010000008">
    <property type="protein sequence ID" value="MBZ4037305.1"/>
    <property type="molecule type" value="Genomic_DNA"/>
</dbReference>
<dbReference type="Proteomes" id="UP001139366">
    <property type="component" value="Unassembled WGS sequence"/>
</dbReference>
<evidence type="ECO:0000259" key="3">
    <source>
        <dbReference type="Pfam" id="PF08800"/>
    </source>
</evidence>
<feature type="coiled-coil region" evidence="1">
    <location>
        <begin position="183"/>
        <end position="210"/>
    </location>
</feature>
<evidence type="ECO:0000259" key="2">
    <source>
        <dbReference type="Pfam" id="PF08707"/>
    </source>
</evidence>
<dbReference type="AlphaFoldDB" id="A0A9X1HEJ2"/>
<dbReference type="Pfam" id="PF08800">
    <property type="entry name" value="BT4734-like_N"/>
    <property type="match status" value="1"/>
</dbReference>
<protein>
    <submittedName>
        <fullName evidence="4">PriCT-2 domain-containing protein</fullName>
    </submittedName>
</protein>
<dbReference type="RefSeq" id="WP_223710431.1">
    <property type="nucleotide sequence ID" value="NZ_JAINUY010000008.1"/>
</dbReference>
<feature type="domain" description="Primase C-terminal 2" evidence="2">
    <location>
        <begin position="221"/>
        <end position="285"/>
    </location>
</feature>
<keyword evidence="5" id="KW-1185">Reference proteome</keyword>
<proteinExistence type="predicted"/>
<reference evidence="4 5" key="1">
    <citation type="journal article" date="2023" name="Antonie Van Leeuwenhoek">
        <title>Flavobacterium potami sp. nov., a multi-metal resistance genes harbouring bacterium isolated from shallow river silt.</title>
        <authorList>
            <person name="Li S."/>
            <person name="Mao S."/>
            <person name="Mu W."/>
            <person name="Guo B."/>
            <person name="Li C."/>
            <person name="Zhu Q."/>
            <person name="Hou X."/>
            <person name="Zhao Y."/>
            <person name="Wei S."/>
            <person name="Liu H."/>
            <person name="Liu A."/>
        </authorList>
    </citation>
    <scope>NUCLEOTIDE SEQUENCE [LARGE SCALE GENOMIC DNA]</scope>
    <source>
        <strain evidence="4 5">17A</strain>
    </source>
</reference>
<sequence>MRNTIVSKFKNFKDTNPKDVSLWDWLHDTTYKDEVEFIRNTTNKDDRTFLKSKLPAITPSGVFCKRNASSLIKHSGFICIDIDAGDNPRISNFEQLRDELSKISNIAYASVSVSGNGVFALIPIQFPEKHKEHFEALKKCFEKLCITLDKACSDITRLRGYSYDVNAYINENAVVFKHVVENNRKEKASKEKLNKKKKTLKNTNSKVIDTINKVINSGIDLTEKYEQWFQIGCALASEFGEEGREMFDLISQNHPKYSSESCDSFYSKCIENNYGYSIGTFFYWAEQYGFVQKGIA</sequence>
<accession>A0A9X1HEJ2</accession>
<dbReference type="Pfam" id="PF08707">
    <property type="entry name" value="PriCT_2"/>
    <property type="match status" value="1"/>
</dbReference>
<comment type="caution">
    <text evidence="4">The sequence shown here is derived from an EMBL/GenBank/DDBJ whole genome shotgun (WGS) entry which is preliminary data.</text>
</comment>
<organism evidence="4 5">
    <name type="scientific">Flavobacterium potami</name>
    <dbReference type="NCBI Taxonomy" id="2872310"/>
    <lineage>
        <taxon>Bacteria</taxon>
        <taxon>Pseudomonadati</taxon>
        <taxon>Bacteroidota</taxon>
        <taxon>Flavobacteriia</taxon>
        <taxon>Flavobacteriales</taxon>
        <taxon>Flavobacteriaceae</taxon>
        <taxon>Flavobacterium</taxon>
    </lineage>
</organism>
<dbReference type="InterPro" id="IPR014907">
    <property type="entry name" value="BT4734-like_N"/>
</dbReference>
<evidence type="ECO:0000313" key="5">
    <source>
        <dbReference type="Proteomes" id="UP001139366"/>
    </source>
</evidence>
<dbReference type="InterPro" id="IPR014819">
    <property type="entry name" value="PriCT_2"/>
</dbReference>
<keyword evidence="1" id="KW-0175">Coiled coil</keyword>
<evidence type="ECO:0000313" key="4">
    <source>
        <dbReference type="EMBL" id="MBZ4037305.1"/>
    </source>
</evidence>
<feature type="domain" description="BT4734-like N-terminal" evidence="3">
    <location>
        <begin position="50"/>
        <end position="168"/>
    </location>
</feature>
<dbReference type="GO" id="GO:0016817">
    <property type="term" value="F:hydrolase activity, acting on acid anhydrides"/>
    <property type="evidence" value="ECO:0007669"/>
    <property type="project" value="InterPro"/>
</dbReference>